<accession>A0A182ILF8</accession>
<name>A0A182ILF8_ANOAO</name>
<dbReference type="InterPro" id="IPR036508">
    <property type="entry name" value="Chitin-bd_dom_sf"/>
</dbReference>
<keyword evidence="4" id="KW-1015">Disulfide bond</keyword>
<dbReference type="GO" id="GO:0008061">
    <property type="term" value="F:chitin binding"/>
    <property type="evidence" value="ECO:0007669"/>
    <property type="project" value="UniProtKB-KW"/>
</dbReference>
<evidence type="ECO:0000313" key="7">
    <source>
        <dbReference type="EnsemblMetazoa" id="AATE001384-PA.1"/>
    </source>
</evidence>
<keyword evidence="3" id="KW-0677">Repeat</keyword>
<keyword evidence="1" id="KW-0147">Chitin-binding</keyword>
<keyword evidence="5" id="KW-0325">Glycoprotein</keyword>
<feature type="domain" description="Chitin-binding type-2" evidence="6">
    <location>
        <begin position="28"/>
        <end position="98"/>
    </location>
</feature>
<proteinExistence type="predicted"/>
<feature type="domain" description="Chitin-binding type-2" evidence="6">
    <location>
        <begin position="115"/>
        <end position="172"/>
    </location>
</feature>
<dbReference type="InterPro" id="IPR002557">
    <property type="entry name" value="Chitin-bd_dom"/>
</dbReference>
<evidence type="ECO:0000256" key="5">
    <source>
        <dbReference type="ARBA" id="ARBA00023180"/>
    </source>
</evidence>
<protein>
    <recommendedName>
        <fullName evidence="6">Chitin-binding type-2 domain-containing protein</fullName>
    </recommendedName>
</protein>
<dbReference type="EnsemblMetazoa" id="AATE001384-RA">
    <property type="protein sequence ID" value="AATE001384-PA.1"/>
    <property type="gene ID" value="AATE001384"/>
</dbReference>
<evidence type="ECO:0000256" key="3">
    <source>
        <dbReference type="ARBA" id="ARBA00022737"/>
    </source>
</evidence>
<dbReference type="Gene3D" id="2.170.140.10">
    <property type="entry name" value="Chitin binding domain"/>
    <property type="match status" value="2"/>
</dbReference>
<evidence type="ECO:0000259" key="6">
    <source>
        <dbReference type="PROSITE" id="PS50940"/>
    </source>
</evidence>
<reference evidence="7" key="1">
    <citation type="submission" date="2022-08" db="UniProtKB">
        <authorList>
            <consortium name="EnsemblMetazoa"/>
        </authorList>
    </citation>
    <scope>IDENTIFICATION</scope>
    <source>
        <strain evidence="7">EBRO</strain>
    </source>
</reference>
<dbReference type="SUPFAM" id="SSF57625">
    <property type="entry name" value="Invertebrate chitin-binding proteins"/>
    <property type="match status" value="2"/>
</dbReference>
<dbReference type="Pfam" id="PF01607">
    <property type="entry name" value="CBM_14"/>
    <property type="match status" value="2"/>
</dbReference>
<dbReference type="PANTHER" id="PTHR23301">
    <property type="entry name" value="CHITIN BINDING PERITROPHIN-A"/>
    <property type="match status" value="1"/>
</dbReference>
<organism evidence="7">
    <name type="scientific">Anopheles atroparvus</name>
    <name type="common">European mosquito</name>
    <dbReference type="NCBI Taxonomy" id="41427"/>
    <lineage>
        <taxon>Eukaryota</taxon>
        <taxon>Metazoa</taxon>
        <taxon>Ecdysozoa</taxon>
        <taxon>Arthropoda</taxon>
        <taxon>Hexapoda</taxon>
        <taxon>Insecta</taxon>
        <taxon>Pterygota</taxon>
        <taxon>Neoptera</taxon>
        <taxon>Endopterygota</taxon>
        <taxon>Diptera</taxon>
        <taxon>Nematocera</taxon>
        <taxon>Culicoidea</taxon>
        <taxon>Culicidae</taxon>
        <taxon>Anophelinae</taxon>
        <taxon>Anopheles</taxon>
    </lineage>
</organism>
<dbReference type="PROSITE" id="PS50940">
    <property type="entry name" value="CHIT_BIND_II"/>
    <property type="match status" value="2"/>
</dbReference>
<dbReference type="AlphaFoldDB" id="A0A182ILF8"/>
<sequence>MAKTTFARWALLVLLNSPSLVHHVQAEDDRCTSVPNLSYISSPNACYLYYSCIDGNAYPQWYYQCIDRIAYLLSCPLYYWFDEELQRCGTRFDVQCDREGSTTTMLPTPPTVDPLELCDDLPDFTLVPSASFCDRYYSCFQGNPYPQNCLPGLWFNPNTLECDDPDNVDCPALTERPPISTTTTSTGFGYRMARVDPARTSANHKAGVKTV</sequence>
<dbReference type="PANTHER" id="PTHR23301:SF0">
    <property type="entry name" value="CHITIN-BINDING TYPE-2 DOMAIN-CONTAINING PROTEIN-RELATED"/>
    <property type="match status" value="1"/>
</dbReference>
<keyword evidence="2" id="KW-0732">Signal</keyword>
<evidence type="ECO:0000256" key="4">
    <source>
        <dbReference type="ARBA" id="ARBA00023157"/>
    </source>
</evidence>
<evidence type="ECO:0000256" key="2">
    <source>
        <dbReference type="ARBA" id="ARBA00022729"/>
    </source>
</evidence>
<dbReference type="STRING" id="41427.A0A182ILF8"/>
<dbReference type="VEuPathDB" id="VectorBase:AATE001384"/>
<dbReference type="SMART" id="SM00494">
    <property type="entry name" value="ChtBD2"/>
    <property type="match status" value="2"/>
</dbReference>
<evidence type="ECO:0000256" key="1">
    <source>
        <dbReference type="ARBA" id="ARBA00022669"/>
    </source>
</evidence>
<dbReference type="InterPro" id="IPR051940">
    <property type="entry name" value="Chitin_bind-dev_reg"/>
</dbReference>
<dbReference type="GO" id="GO:0005576">
    <property type="term" value="C:extracellular region"/>
    <property type="evidence" value="ECO:0007669"/>
    <property type="project" value="InterPro"/>
</dbReference>